<dbReference type="AlphaFoldDB" id="F5RC85"/>
<feature type="transmembrane region" description="Helical" evidence="6">
    <location>
        <begin position="46"/>
        <end position="74"/>
    </location>
</feature>
<feature type="transmembrane region" description="Helical" evidence="6">
    <location>
        <begin position="6"/>
        <end position="34"/>
    </location>
</feature>
<feature type="transmembrane region" description="Helical" evidence="6">
    <location>
        <begin position="141"/>
        <end position="161"/>
    </location>
</feature>
<keyword evidence="3 6" id="KW-0812">Transmembrane</keyword>
<comment type="similarity">
    <text evidence="2">Belongs to the autoinducer-2 exporter (AI-2E) (TC 2.A.86) family.</text>
</comment>
<evidence type="ECO:0000313" key="7">
    <source>
        <dbReference type="EMBL" id="EGK71858.1"/>
    </source>
</evidence>
<name>F5RC85_METUF</name>
<feature type="transmembrane region" description="Helical" evidence="6">
    <location>
        <begin position="234"/>
        <end position="256"/>
    </location>
</feature>
<protein>
    <submittedName>
        <fullName evidence="7">Permease</fullName>
    </submittedName>
</protein>
<feature type="transmembrane region" description="Helical" evidence="6">
    <location>
        <begin position="268"/>
        <end position="287"/>
    </location>
</feature>
<evidence type="ECO:0000256" key="2">
    <source>
        <dbReference type="ARBA" id="ARBA00009773"/>
    </source>
</evidence>
<dbReference type="Pfam" id="PF01594">
    <property type="entry name" value="AI-2E_transport"/>
    <property type="match status" value="1"/>
</dbReference>
<evidence type="ECO:0000313" key="8">
    <source>
        <dbReference type="Proteomes" id="UP000005019"/>
    </source>
</evidence>
<dbReference type="PANTHER" id="PTHR21716:SF64">
    <property type="entry name" value="AI-2 TRANSPORT PROTEIN TQSA"/>
    <property type="match status" value="1"/>
</dbReference>
<dbReference type="RefSeq" id="WP_008061067.1">
    <property type="nucleotide sequence ID" value="NZ_AFHG01000045.1"/>
</dbReference>
<reference evidence="7 8" key="1">
    <citation type="journal article" date="2011" name="J. Bacteriol.">
        <title>Genome sequence of Methyloversatilis universalis FAM5T, a methylotrophic representative of the order Rhodocyclales.</title>
        <authorList>
            <person name="Kittichotirat W."/>
            <person name="Good N.M."/>
            <person name="Hall R."/>
            <person name="Bringel F."/>
            <person name="Lajus A."/>
            <person name="Medigue C."/>
            <person name="Smalley N.E."/>
            <person name="Beck D."/>
            <person name="Bumgarner R."/>
            <person name="Vuilleumier S."/>
            <person name="Kalyuzhnaya M.G."/>
        </authorList>
    </citation>
    <scope>NUCLEOTIDE SEQUENCE [LARGE SCALE GENOMIC DNA]</scope>
    <source>
        <strain evidence="8">ATCC BAA-1314 / JCM 13912 / FAM5</strain>
    </source>
</reference>
<dbReference type="GO" id="GO:0016020">
    <property type="term" value="C:membrane"/>
    <property type="evidence" value="ECO:0007669"/>
    <property type="project" value="UniProtKB-SubCell"/>
</dbReference>
<comment type="subcellular location">
    <subcellularLocation>
        <location evidence="1">Membrane</location>
        <topology evidence="1">Multi-pass membrane protein</topology>
    </subcellularLocation>
</comment>
<evidence type="ECO:0000256" key="4">
    <source>
        <dbReference type="ARBA" id="ARBA00022989"/>
    </source>
</evidence>
<proteinExistence type="inferred from homology"/>
<dbReference type="Proteomes" id="UP000005019">
    <property type="component" value="Unassembled WGS sequence"/>
</dbReference>
<dbReference type="STRING" id="1000565.METUNv1_01883"/>
<dbReference type="PANTHER" id="PTHR21716">
    <property type="entry name" value="TRANSMEMBRANE PROTEIN"/>
    <property type="match status" value="1"/>
</dbReference>
<keyword evidence="8" id="KW-1185">Reference proteome</keyword>
<gene>
    <name evidence="7" type="ORF">METUNv1_01883</name>
</gene>
<feature type="transmembrane region" description="Helical" evidence="6">
    <location>
        <begin position="299"/>
        <end position="326"/>
    </location>
</feature>
<evidence type="ECO:0000256" key="6">
    <source>
        <dbReference type="SAM" id="Phobius"/>
    </source>
</evidence>
<evidence type="ECO:0000256" key="5">
    <source>
        <dbReference type="ARBA" id="ARBA00023136"/>
    </source>
</evidence>
<comment type="caution">
    <text evidence="7">The sequence shown here is derived from an EMBL/GenBank/DDBJ whole genome shotgun (WGS) entry which is preliminary data.</text>
</comment>
<keyword evidence="5 6" id="KW-0472">Membrane</keyword>
<dbReference type="InterPro" id="IPR002549">
    <property type="entry name" value="AI-2E-like"/>
</dbReference>
<evidence type="ECO:0000256" key="3">
    <source>
        <dbReference type="ARBA" id="ARBA00022692"/>
    </source>
</evidence>
<sequence>MLWAGVGAAIVGVLWLLGPTLSPFMLGLVLAYIFEPLVDRLHRRGVPRTLAVVLTILLVIGLLVGLVLILVPVIQQEVRTLIERLPTYLTAAHDQLIPWLQTHFGISLKLDVDSLKKFIAKNWSSAQDYLMLVLEYVSSRSTVILGVMANLLLTPVVMFYLMRDWRELRQRVSKLVPRPWLERTLSLADEIDAVLAEFLRGQLSVMVALALFYSIGLWIAGVDYALPLGLLSGLLGFIPYVGFSSGLLLSLLVAALQFQGWSPVIGVAIVYGLGQVLESFVLTPWLVGDRIGLHPLAVIFALMAFGQLFGFVGVLVALPASAALLVGLREVRRHYLASGFYQGDSPKIIE</sequence>
<dbReference type="EMBL" id="AFHG01000045">
    <property type="protein sequence ID" value="EGK71858.1"/>
    <property type="molecule type" value="Genomic_DNA"/>
</dbReference>
<accession>F5RC85</accession>
<organism evidence="7 8">
    <name type="scientific">Methyloversatilis universalis (strain ATCC BAA-1314 / DSM 25237 / JCM 13912 / CCUG 52030 / FAM5)</name>
    <dbReference type="NCBI Taxonomy" id="1000565"/>
    <lineage>
        <taxon>Bacteria</taxon>
        <taxon>Pseudomonadati</taxon>
        <taxon>Pseudomonadota</taxon>
        <taxon>Betaproteobacteria</taxon>
        <taxon>Nitrosomonadales</taxon>
        <taxon>Sterolibacteriaceae</taxon>
        <taxon>Methyloversatilis</taxon>
    </lineage>
</organism>
<feature type="transmembrane region" description="Helical" evidence="6">
    <location>
        <begin position="203"/>
        <end position="222"/>
    </location>
</feature>
<dbReference type="GO" id="GO:0055085">
    <property type="term" value="P:transmembrane transport"/>
    <property type="evidence" value="ECO:0007669"/>
    <property type="project" value="TreeGrafter"/>
</dbReference>
<evidence type="ECO:0000256" key="1">
    <source>
        <dbReference type="ARBA" id="ARBA00004141"/>
    </source>
</evidence>
<keyword evidence="4 6" id="KW-1133">Transmembrane helix</keyword>
<dbReference type="eggNOG" id="COG0628">
    <property type="taxonomic scope" value="Bacteria"/>
</dbReference>